<name>A0A2K3KN78_TRIPR</name>
<dbReference type="AlphaFoldDB" id="A0A2K3KN78"/>
<dbReference type="EMBL" id="ASHM01214872">
    <property type="protein sequence ID" value="PNX67693.1"/>
    <property type="molecule type" value="Genomic_DNA"/>
</dbReference>
<comment type="caution">
    <text evidence="1">The sequence shown here is derived from an EMBL/GenBank/DDBJ whole genome shotgun (WGS) entry which is preliminary data.</text>
</comment>
<dbReference type="Proteomes" id="UP000236291">
    <property type="component" value="Unassembled WGS sequence"/>
</dbReference>
<accession>A0A2K3KN78</accession>
<gene>
    <name evidence="1" type="ORF">L195_g063640</name>
</gene>
<protein>
    <submittedName>
        <fullName evidence="1">Uncharacterized protein</fullName>
    </submittedName>
</protein>
<reference evidence="1 2" key="1">
    <citation type="journal article" date="2014" name="Am. J. Bot.">
        <title>Genome assembly and annotation for red clover (Trifolium pratense; Fabaceae).</title>
        <authorList>
            <person name="Istvanek J."/>
            <person name="Jaros M."/>
            <person name="Krenek A."/>
            <person name="Repkova J."/>
        </authorList>
    </citation>
    <scope>NUCLEOTIDE SEQUENCE [LARGE SCALE GENOMIC DNA]</scope>
    <source>
        <strain evidence="2">cv. Tatra</strain>
        <tissue evidence="1">Young leaves</tissue>
    </source>
</reference>
<feature type="non-terminal residue" evidence="1">
    <location>
        <position position="46"/>
    </location>
</feature>
<reference evidence="1 2" key="2">
    <citation type="journal article" date="2017" name="Front. Plant Sci.">
        <title>Gene Classification and Mining of Molecular Markers Useful in Red Clover (Trifolium pratense) Breeding.</title>
        <authorList>
            <person name="Istvanek J."/>
            <person name="Dluhosova J."/>
            <person name="Dluhos P."/>
            <person name="Patkova L."/>
            <person name="Nedelnik J."/>
            <person name="Repkova J."/>
        </authorList>
    </citation>
    <scope>NUCLEOTIDE SEQUENCE [LARGE SCALE GENOMIC DNA]</scope>
    <source>
        <strain evidence="2">cv. Tatra</strain>
        <tissue evidence="1">Young leaves</tissue>
    </source>
</reference>
<sequence>MELLCVAVRFKSIARRFRSTLRVENARGVAVRFKANMQRLGKIAGR</sequence>
<proteinExistence type="predicted"/>
<organism evidence="1 2">
    <name type="scientific">Trifolium pratense</name>
    <name type="common">Red clover</name>
    <dbReference type="NCBI Taxonomy" id="57577"/>
    <lineage>
        <taxon>Eukaryota</taxon>
        <taxon>Viridiplantae</taxon>
        <taxon>Streptophyta</taxon>
        <taxon>Embryophyta</taxon>
        <taxon>Tracheophyta</taxon>
        <taxon>Spermatophyta</taxon>
        <taxon>Magnoliopsida</taxon>
        <taxon>eudicotyledons</taxon>
        <taxon>Gunneridae</taxon>
        <taxon>Pentapetalae</taxon>
        <taxon>rosids</taxon>
        <taxon>fabids</taxon>
        <taxon>Fabales</taxon>
        <taxon>Fabaceae</taxon>
        <taxon>Papilionoideae</taxon>
        <taxon>50 kb inversion clade</taxon>
        <taxon>NPAAA clade</taxon>
        <taxon>Hologalegina</taxon>
        <taxon>IRL clade</taxon>
        <taxon>Trifolieae</taxon>
        <taxon>Trifolium</taxon>
    </lineage>
</organism>
<evidence type="ECO:0000313" key="1">
    <source>
        <dbReference type="EMBL" id="PNX67693.1"/>
    </source>
</evidence>
<evidence type="ECO:0000313" key="2">
    <source>
        <dbReference type="Proteomes" id="UP000236291"/>
    </source>
</evidence>